<feature type="region of interest" description="Disordered" evidence="1">
    <location>
        <begin position="64"/>
        <end position="109"/>
    </location>
</feature>
<proteinExistence type="predicted"/>
<evidence type="ECO:0000313" key="2">
    <source>
        <dbReference type="EMBL" id="GID51418.1"/>
    </source>
</evidence>
<dbReference type="EMBL" id="BOMF01000182">
    <property type="protein sequence ID" value="GID51418.1"/>
    <property type="molecule type" value="Genomic_DNA"/>
</dbReference>
<evidence type="ECO:0000256" key="1">
    <source>
        <dbReference type="SAM" id="MobiDB-lite"/>
    </source>
</evidence>
<reference evidence="2" key="1">
    <citation type="submission" date="2021-01" db="EMBL/GenBank/DDBJ databases">
        <title>Whole genome shotgun sequence of Actinoplanes capillaceus NBRC 16408.</title>
        <authorList>
            <person name="Komaki H."/>
            <person name="Tamura T."/>
        </authorList>
    </citation>
    <scope>NUCLEOTIDE SEQUENCE [LARGE SCALE GENOMIC DNA]</scope>
    <source>
        <strain evidence="2">NBRC 16408</strain>
    </source>
</reference>
<sequence>MELIAGQLAVSLDNALHHDSLGNEVRTRTMEIADRNASWRRAAFLLKLTHPAAQLRVFGLNRVGSRLTPTPSDGRCRRDAGHRRGPSSATTPTRPEIIGDRRDPRARTR</sequence>
<accession>A0ABQ3WYS1</accession>
<gene>
    <name evidence="2" type="ORF">Aca07nite_86930</name>
</gene>
<name>A0ABQ3WYS1_9ACTN</name>
<comment type="caution">
    <text evidence="2">The sequence shown here is derived from an EMBL/GenBank/DDBJ whole genome shotgun (WGS) entry which is preliminary data.</text>
</comment>
<feature type="compositionally biased region" description="Basic and acidic residues" evidence="1">
    <location>
        <begin position="97"/>
        <end position="109"/>
    </location>
</feature>
<protein>
    <submittedName>
        <fullName evidence="2">Uncharacterized protein</fullName>
    </submittedName>
</protein>
<organism evidence="2">
    <name type="scientific">Actinoplanes campanulatus</name>
    <dbReference type="NCBI Taxonomy" id="113559"/>
    <lineage>
        <taxon>Bacteria</taxon>
        <taxon>Bacillati</taxon>
        <taxon>Actinomycetota</taxon>
        <taxon>Actinomycetes</taxon>
        <taxon>Micromonosporales</taxon>
        <taxon>Micromonosporaceae</taxon>
        <taxon>Actinoplanes</taxon>
    </lineage>
</organism>